<dbReference type="Pfam" id="PF14244">
    <property type="entry name" value="Retrotran_gag_3"/>
    <property type="match status" value="1"/>
</dbReference>
<feature type="region of interest" description="Disordered" evidence="1">
    <location>
        <begin position="134"/>
        <end position="165"/>
    </location>
</feature>
<evidence type="ECO:0000259" key="2">
    <source>
        <dbReference type="Pfam" id="PF14244"/>
    </source>
</evidence>
<name>A0A2I0L5T4_PUNGR</name>
<feature type="compositionally biased region" description="Low complexity" evidence="1">
    <location>
        <begin position="142"/>
        <end position="157"/>
    </location>
</feature>
<dbReference type="InterPro" id="IPR029472">
    <property type="entry name" value="Copia-like_N"/>
</dbReference>
<comment type="caution">
    <text evidence="3">The sequence shown here is derived from an EMBL/GenBank/DDBJ whole genome shotgun (WGS) entry which is preliminary data.</text>
</comment>
<dbReference type="PANTHER" id="PTHR37610:SF40">
    <property type="entry name" value="OS01G0909600 PROTEIN"/>
    <property type="match status" value="1"/>
</dbReference>
<organism evidence="3 4">
    <name type="scientific">Punica granatum</name>
    <name type="common">Pomegranate</name>
    <dbReference type="NCBI Taxonomy" id="22663"/>
    <lineage>
        <taxon>Eukaryota</taxon>
        <taxon>Viridiplantae</taxon>
        <taxon>Streptophyta</taxon>
        <taxon>Embryophyta</taxon>
        <taxon>Tracheophyta</taxon>
        <taxon>Spermatophyta</taxon>
        <taxon>Magnoliopsida</taxon>
        <taxon>eudicotyledons</taxon>
        <taxon>Gunneridae</taxon>
        <taxon>Pentapetalae</taxon>
        <taxon>rosids</taxon>
        <taxon>malvids</taxon>
        <taxon>Myrtales</taxon>
        <taxon>Lythraceae</taxon>
        <taxon>Punica</taxon>
    </lineage>
</organism>
<accession>A0A2I0L5T4</accession>
<evidence type="ECO:0000313" key="3">
    <source>
        <dbReference type="EMBL" id="PKI76058.1"/>
    </source>
</evidence>
<dbReference type="AlphaFoldDB" id="A0A2I0L5T4"/>
<reference evidence="3 4" key="1">
    <citation type="submission" date="2017-11" db="EMBL/GenBank/DDBJ databases">
        <title>De-novo sequencing of pomegranate (Punica granatum L.) genome.</title>
        <authorList>
            <person name="Akparov Z."/>
            <person name="Amiraslanov A."/>
            <person name="Hajiyeva S."/>
            <person name="Abbasov M."/>
            <person name="Kaur K."/>
            <person name="Hamwieh A."/>
            <person name="Solovyev V."/>
            <person name="Salamov A."/>
            <person name="Braich B."/>
            <person name="Kosarev P."/>
            <person name="Mahmoud A."/>
            <person name="Hajiyev E."/>
            <person name="Babayeva S."/>
            <person name="Izzatullayeva V."/>
            <person name="Mammadov A."/>
            <person name="Mammadov A."/>
            <person name="Sharifova S."/>
            <person name="Ojaghi J."/>
            <person name="Eynullazada K."/>
            <person name="Bayramov B."/>
            <person name="Abdulazimova A."/>
            <person name="Shahmuradov I."/>
        </authorList>
    </citation>
    <scope>NUCLEOTIDE SEQUENCE [LARGE SCALE GENOMIC DNA]</scope>
    <source>
        <strain evidence="4">cv. AG2017</strain>
        <tissue evidence="3">Leaf</tissue>
    </source>
</reference>
<evidence type="ECO:0000256" key="1">
    <source>
        <dbReference type="SAM" id="MobiDB-lite"/>
    </source>
</evidence>
<feature type="region of interest" description="Disordered" evidence="1">
    <location>
        <begin position="205"/>
        <end position="265"/>
    </location>
</feature>
<gene>
    <name evidence="3" type="ORF">CRG98_003608</name>
</gene>
<protein>
    <recommendedName>
        <fullName evidence="2">Retrotransposon Copia-like N-terminal domain-containing protein</fullName>
    </recommendedName>
</protein>
<feature type="compositionally biased region" description="Low complexity" evidence="1">
    <location>
        <begin position="217"/>
        <end position="226"/>
    </location>
</feature>
<dbReference type="PANTHER" id="PTHR37610">
    <property type="entry name" value="CCHC-TYPE DOMAIN-CONTAINING PROTEIN"/>
    <property type="match status" value="1"/>
</dbReference>
<dbReference type="STRING" id="22663.A0A2I0L5T4"/>
<feature type="compositionally biased region" description="Polar residues" evidence="1">
    <location>
        <begin position="241"/>
        <end position="250"/>
    </location>
</feature>
<evidence type="ECO:0000313" key="4">
    <source>
        <dbReference type="Proteomes" id="UP000233551"/>
    </source>
</evidence>
<dbReference type="Proteomes" id="UP000233551">
    <property type="component" value="Unassembled WGS sequence"/>
</dbReference>
<dbReference type="EMBL" id="PGOL01000132">
    <property type="protein sequence ID" value="PKI76058.1"/>
    <property type="molecule type" value="Genomic_DNA"/>
</dbReference>
<sequence length="265" mass="29070">MWSWAMLTALRAKSKLPFVDGMLKKPDKDDPNHERWEVCNSTIIAWIFNTLKEDLQPSAAGALDAKRPWDDLKERYPKAIRLEFIRLSSKFASSSRRVETFGIITGRQKHMVANEEHRKSIARSKKSAPVFLAKGGVGQLGNGQSSSSSSPGQASSGSGLGGVTGWLQHTQQHASEGRPLRDYCGKPGHWRNTCWSLNGYPSVWGKKPSGGKPGPGPWKQNWWKGKAQQQLQHQIGPARSSAAQGAQSPVGSGRLRPSPILPSRS</sequence>
<keyword evidence="4" id="KW-1185">Reference proteome</keyword>
<feature type="domain" description="Retrotransposon Copia-like N-terminal" evidence="2">
    <location>
        <begin position="2"/>
        <end position="27"/>
    </location>
</feature>
<proteinExistence type="predicted"/>